<feature type="transmembrane region" description="Helical" evidence="6">
    <location>
        <begin position="223"/>
        <end position="250"/>
    </location>
</feature>
<feature type="transmembrane region" description="Helical" evidence="6">
    <location>
        <begin position="400"/>
        <end position="418"/>
    </location>
</feature>
<feature type="transmembrane region" description="Helical" evidence="6">
    <location>
        <begin position="71"/>
        <end position="88"/>
    </location>
</feature>
<dbReference type="AlphaFoldDB" id="A0A1I7Z829"/>
<sequence>MENGSPVAVGETSPKTLTTVKNFFRYFKDEAIIILTPLICSIVLFLFPNHVIEARCAFTVLVMEVYWVSEVLPLPVTAFIPMVLFPTFGIMKSVDVARTYLADTNFLFLGGLIFAVAVERCNLHQRIALFVLSIVGSQPKFILLGFVLCTGFLSLWISNTAITALMLPIALSVSAELAEFNKDEEMCAMNENGEKLGEAAPLSASKKDLANTLNEQDLKMTKALLLGVAFSSSIGGLGTMVGTATNLVFFGQMPKLYPEATNTGINFFSWMLFASPIVIIGLILCWAILGLLFLRNSPPGNPRISAMLKDKYLNLPEVSFAEKSVAIFFFILLGLWVCREPQIFPGFALFFKKGYITDATSAMIIVLVLFAFPDKKPEITGAKKIVKTRLLDWKTVQSRVPWSVILLLGGGFAMAAGVKESKLSARIGEMLTILDVLHPMAIMSICIAISVFVTNICANTVTASIFLPIAAEMATSLKIHPLYFMLPITIAASFAFALPVATPPNAIIFASGLVKVNDLVVSGTILSILLGIVTIFVVQFWGTLVFGLSTFPAWAEAAGNVTGATF</sequence>
<dbReference type="PANTHER" id="PTHR10283">
    <property type="entry name" value="SOLUTE CARRIER FAMILY 13 MEMBER"/>
    <property type="match status" value="1"/>
</dbReference>
<evidence type="ECO:0000256" key="2">
    <source>
        <dbReference type="ARBA" id="ARBA00006772"/>
    </source>
</evidence>
<keyword evidence="5 6" id="KW-0472">Membrane</keyword>
<feature type="transmembrane region" description="Helical" evidence="6">
    <location>
        <begin position="31"/>
        <end position="51"/>
    </location>
</feature>
<dbReference type="GO" id="GO:0015137">
    <property type="term" value="F:citrate transmembrane transporter activity"/>
    <property type="evidence" value="ECO:0007669"/>
    <property type="project" value="TreeGrafter"/>
</dbReference>
<keyword evidence="4 6" id="KW-1133">Transmembrane helix</keyword>
<dbReference type="InterPro" id="IPR001898">
    <property type="entry name" value="SLC13A/DASS"/>
</dbReference>
<proteinExistence type="inferred from homology"/>
<feature type="transmembrane region" description="Helical" evidence="6">
    <location>
        <begin position="438"/>
        <end position="470"/>
    </location>
</feature>
<accession>A0A1I7Z829</accession>
<evidence type="ECO:0000256" key="3">
    <source>
        <dbReference type="ARBA" id="ARBA00022692"/>
    </source>
</evidence>
<dbReference type="WBParaSite" id="L893_g23761.t1">
    <property type="protein sequence ID" value="L893_g23761.t1"/>
    <property type="gene ID" value="L893_g23761"/>
</dbReference>
<evidence type="ECO:0000313" key="7">
    <source>
        <dbReference type="Proteomes" id="UP000095287"/>
    </source>
</evidence>
<name>A0A1I7Z829_9BILA</name>
<dbReference type="GO" id="GO:0015141">
    <property type="term" value="F:succinate transmembrane transporter activity"/>
    <property type="evidence" value="ECO:0007669"/>
    <property type="project" value="TreeGrafter"/>
</dbReference>
<feature type="transmembrane region" description="Helical" evidence="6">
    <location>
        <begin position="138"/>
        <end position="157"/>
    </location>
</feature>
<dbReference type="PANTHER" id="PTHR10283:SF82">
    <property type="entry name" value="SOLUTE CARRIER FAMILY 13 MEMBER 2"/>
    <property type="match status" value="1"/>
</dbReference>
<comment type="similarity">
    <text evidence="2">Belongs to the SLC13A/DASS transporter (TC 2.A.47) family. NADC subfamily.</text>
</comment>
<reference evidence="8" key="1">
    <citation type="submission" date="2016-11" db="UniProtKB">
        <authorList>
            <consortium name="WormBaseParasite"/>
        </authorList>
    </citation>
    <scope>IDENTIFICATION</scope>
</reference>
<evidence type="ECO:0000313" key="8">
    <source>
        <dbReference type="WBParaSite" id="L893_g23761.t1"/>
    </source>
</evidence>
<evidence type="ECO:0000256" key="6">
    <source>
        <dbReference type="SAM" id="Phobius"/>
    </source>
</evidence>
<dbReference type="GO" id="GO:0005886">
    <property type="term" value="C:plasma membrane"/>
    <property type="evidence" value="ECO:0007669"/>
    <property type="project" value="TreeGrafter"/>
</dbReference>
<dbReference type="Proteomes" id="UP000095287">
    <property type="component" value="Unplaced"/>
</dbReference>
<evidence type="ECO:0000256" key="1">
    <source>
        <dbReference type="ARBA" id="ARBA00004141"/>
    </source>
</evidence>
<keyword evidence="3 6" id="KW-0812">Transmembrane</keyword>
<dbReference type="Pfam" id="PF00939">
    <property type="entry name" value="Na_sulph_symp"/>
    <property type="match status" value="1"/>
</dbReference>
<evidence type="ECO:0000256" key="4">
    <source>
        <dbReference type="ARBA" id="ARBA00022989"/>
    </source>
</evidence>
<dbReference type="CDD" id="cd01115">
    <property type="entry name" value="SLC13_permease"/>
    <property type="match status" value="1"/>
</dbReference>
<protein>
    <submittedName>
        <fullName evidence="8">CitMHS domain-containing protein</fullName>
    </submittedName>
</protein>
<keyword evidence="7" id="KW-1185">Reference proteome</keyword>
<feature type="transmembrane region" description="Helical" evidence="6">
    <location>
        <begin position="100"/>
        <end position="118"/>
    </location>
</feature>
<feature type="transmembrane region" description="Helical" evidence="6">
    <location>
        <begin position="521"/>
        <end position="541"/>
    </location>
</feature>
<organism evidence="7 8">
    <name type="scientific">Steinernema glaseri</name>
    <dbReference type="NCBI Taxonomy" id="37863"/>
    <lineage>
        <taxon>Eukaryota</taxon>
        <taxon>Metazoa</taxon>
        <taxon>Ecdysozoa</taxon>
        <taxon>Nematoda</taxon>
        <taxon>Chromadorea</taxon>
        <taxon>Rhabditida</taxon>
        <taxon>Tylenchina</taxon>
        <taxon>Panagrolaimomorpha</taxon>
        <taxon>Strongyloidoidea</taxon>
        <taxon>Steinernematidae</taxon>
        <taxon>Steinernema</taxon>
    </lineage>
</organism>
<feature type="transmembrane region" description="Helical" evidence="6">
    <location>
        <begin position="315"/>
        <end position="335"/>
    </location>
</feature>
<evidence type="ECO:0000256" key="5">
    <source>
        <dbReference type="ARBA" id="ARBA00023136"/>
    </source>
</evidence>
<feature type="transmembrane region" description="Helical" evidence="6">
    <location>
        <begin position="482"/>
        <end position="501"/>
    </location>
</feature>
<feature type="transmembrane region" description="Helical" evidence="6">
    <location>
        <begin position="355"/>
        <end position="373"/>
    </location>
</feature>
<feature type="transmembrane region" description="Helical" evidence="6">
    <location>
        <begin position="270"/>
        <end position="294"/>
    </location>
</feature>
<comment type="subcellular location">
    <subcellularLocation>
        <location evidence="1">Membrane</location>
        <topology evidence="1">Multi-pass membrane protein</topology>
    </subcellularLocation>
</comment>